<name>A0A1A5YMD3_9BACL</name>
<sequence>MIPVTRLNGTKVIINALLIEWVEEAADTVISLSTGNKLVVKERADEIIALTSQYLGTIGLINANHKLERLEGPAS</sequence>
<dbReference type="EMBL" id="LYPA01000043">
    <property type="protein sequence ID" value="OBR66784.1"/>
    <property type="molecule type" value="Genomic_DNA"/>
</dbReference>
<dbReference type="PANTHER" id="PTHR39185">
    <property type="entry name" value="SWARMING MOTILITY PROTEIN SWRD"/>
    <property type="match status" value="1"/>
</dbReference>
<evidence type="ECO:0000313" key="2">
    <source>
        <dbReference type="Proteomes" id="UP000092024"/>
    </source>
</evidence>
<dbReference type="STRING" id="1844972.A7K91_16230"/>
<dbReference type="AlphaFoldDB" id="A0A1A5YMD3"/>
<protein>
    <submittedName>
        <fullName evidence="1">Flagellar protein D</fullName>
    </submittedName>
</protein>
<keyword evidence="2" id="KW-1185">Reference proteome</keyword>
<gene>
    <name evidence="1" type="ORF">A7K91_16230</name>
</gene>
<proteinExistence type="predicted"/>
<keyword evidence="1" id="KW-0969">Cilium</keyword>
<comment type="caution">
    <text evidence="1">The sequence shown here is derived from an EMBL/GenBank/DDBJ whole genome shotgun (WGS) entry which is preliminary data.</text>
</comment>
<reference evidence="1 2" key="1">
    <citation type="submission" date="2016-05" db="EMBL/GenBank/DDBJ databases">
        <title>Paenibacillus oryzae. sp. nov., isolated from the rice root.</title>
        <authorList>
            <person name="Zhang J."/>
            <person name="Zhang X."/>
        </authorList>
    </citation>
    <scope>NUCLEOTIDE SEQUENCE [LARGE SCALE GENOMIC DNA]</scope>
    <source>
        <strain evidence="1 2">1DrF-4</strain>
    </source>
</reference>
<dbReference type="Pfam" id="PF06289">
    <property type="entry name" value="FlbD"/>
    <property type="match status" value="1"/>
</dbReference>
<keyword evidence="1" id="KW-0966">Cell projection</keyword>
<accession>A0A1A5YMD3</accession>
<keyword evidence="1" id="KW-0282">Flagellum</keyword>
<dbReference type="PANTHER" id="PTHR39185:SF1">
    <property type="entry name" value="SWARMING MOTILITY PROTEIN SWRD"/>
    <property type="match status" value="1"/>
</dbReference>
<evidence type="ECO:0000313" key="1">
    <source>
        <dbReference type="EMBL" id="OBR66784.1"/>
    </source>
</evidence>
<dbReference type="OrthoDB" id="9799862at2"/>
<dbReference type="RefSeq" id="WP_068681069.1">
    <property type="nucleotide sequence ID" value="NZ_LYPA01000043.1"/>
</dbReference>
<organism evidence="1 2">
    <name type="scientific">Paenibacillus oryzae</name>
    <dbReference type="NCBI Taxonomy" id="1844972"/>
    <lineage>
        <taxon>Bacteria</taxon>
        <taxon>Bacillati</taxon>
        <taxon>Bacillota</taxon>
        <taxon>Bacilli</taxon>
        <taxon>Bacillales</taxon>
        <taxon>Paenibacillaceae</taxon>
        <taxon>Paenibacillus</taxon>
    </lineage>
</organism>
<dbReference type="Proteomes" id="UP000092024">
    <property type="component" value="Unassembled WGS sequence"/>
</dbReference>
<dbReference type="InterPro" id="IPR009384">
    <property type="entry name" value="SwrD-like"/>
</dbReference>